<dbReference type="FunFam" id="3.40.50.2300:FF:000001">
    <property type="entry name" value="DNA-binding response regulator PhoB"/>
    <property type="match status" value="1"/>
</dbReference>
<evidence type="ECO:0000256" key="3">
    <source>
        <dbReference type="ARBA" id="ARBA00023015"/>
    </source>
</evidence>
<keyword evidence="5" id="KW-0804">Transcription</keyword>
<dbReference type="Pfam" id="PF00486">
    <property type="entry name" value="Trans_reg_C"/>
    <property type="match status" value="1"/>
</dbReference>
<organism evidence="10 11">
    <name type="scientific">Lucifera butyrica</name>
    <dbReference type="NCBI Taxonomy" id="1351585"/>
    <lineage>
        <taxon>Bacteria</taxon>
        <taxon>Bacillati</taxon>
        <taxon>Bacillota</taxon>
        <taxon>Negativicutes</taxon>
        <taxon>Veillonellales</taxon>
        <taxon>Veillonellaceae</taxon>
        <taxon>Lucifera</taxon>
    </lineage>
</organism>
<dbReference type="PROSITE" id="PS50110">
    <property type="entry name" value="RESPONSE_REGULATORY"/>
    <property type="match status" value="1"/>
</dbReference>
<protein>
    <submittedName>
        <fullName evidence="10">Transcriptional regulatory protein c terminal</fullName>
    </submittedName>
</protein>
<keyword evidence="2" id="KW-0902">Two-component regulatory system</keyword>
<keyword evidence="3" id="KW-0805">Transcription regulation</keyword>
<dbReference type="EMBL" id="UPPP01000086">
    <property type="protein sequence ID" value="VBB08290.1"/>
    <property type="molecule type" value="Genomic_DNA"/>
</dbReference>
<dbReference type="AlphaFoldDB" id="A0A498RBH0"/>
<gene>
    <name evidence="10" type="ORF">LUCI_3561</name>
</gene>
<proteinExistence type="predicted"/>
<reference evidence="10 11" key="1">
    <citation type="submission" date="2018-06" db="EMBL/GenBank/DDBJ databases">
        <authorList>
            <person name="Strepis N."/>
        </authorList>
    </citation>
    <scope>NUCLEOTIDE SEQUENCE [LARGE SCALE GENOMIC DNA]</scope>
    <source>
        <strain evidence="10">LUCI</strain>
    </source>
</reference>
<feature type="modified residue" description="4-aspartylphosphate" evidence="6">
    <location>
        <position position="55"/>
    </location>
</feature>
<dbReference type="FunFam" id="1.10.10.10:FF:000005">
    <property type="entry name" value="Two-component system response regulator"/>
    <property type="match status" value="1"/>
</dbReference>
<dbReference type="InterPro" id="IPR016032">
    <property type="entry name" value="Sig_transdc_resp-reg_C-effctor"/>
</dbReference>
<dbReference type="PANTHER" id="PTHR48111:SF22">
    <property type="entry name" value="REGULATOR OF RPOS"/>
    <property type="match status" value="1"/>
</dbReference>
<dbReference type="SUPFAM" id="SSF52172">
    <property type="entry name" value="CheY-like"/>
    <property type="match status" value="1"/>
</dbReference>
<dbReference type="GO" id="GO:0032993">
    <property type="term" value="C:protein-DNA complex"/>
    <property type="evidence" value="ECO:0007669"/>
    <property type="project" value="TreeGrafter"/>
</dbReference>
<evidence type="ECO:0000256" key="1">
    <source>
        <dbReference type="ARBA" id="ARBA00022553"/>
    </source>
</evidence>
<keyword evidence="4 7" id="KW-0238">DNA-binding</keyword>
<evidence type="ECO:0000313" key="10">
    <source>
        <dbReference type="EMBL" id="VBB08290.1"/>
    </source>
</evidence>
<dbReference type="SUPFAM" id="SSF46894">
    <property type="entry name" value="C-terminal effector domain of the bipartite response regulators"/>
    <property type="match status" value="1"/>
</dbReference>
<dbReference type="CDD" id="cd00383">
    <property type="entry name" value="trans_reg_C"/>
    <property type="match status" value="1"/>
</dbReference>
<dbReference type="SMART" id="SM00448">
    <property type="entry name" value="REC"/>
    <property type="match status" value="1"/>
</dbReference>
<name>A0A498RBH0_9FIRM</name>
<dbReference type="InterPro" id="IPR011006">
    <property type="entry name" value="CheY-like_superfamily"/>
</dbReference>
<feature type="DNA-binding region" description="OmpR/PhoB-type" evidence="7">
    <location>
        <begin position="129"/>
        <end position="227"/>
    </location>
</feature>
<dbReference type="GO" id="GO:0005829">
    <property type="term" value="C:cytosol"/>
    <property type="evidence" value="ECO:0007669"/>
    <property type="project" value="TreeGrafter"/>
</dbReference>
<feature type="domain" description="Response regulatory" evidence="8">
    <location>
        <begin position="6"/>
        <end position="119"/>
    </location>
</feature>
<evidence type="ECO:0000259" key="8">
    <source>
        <dbReference type="PROSITE" id="PS50110"/>
    </source>
</evidence>
<dbReference type="Pfam" id="PF00072">
    <property type="entry name" value="Response_reg"/>
    <property type="match status" value="1"/>
</dbReference>
<keyword evidence="11" id="KW-1185">Reference proteome</keyword>
<dbReference type="InterPro" id="IPR001867">
    <property type="entry name" value="OmpR/PhoB-type_DNA-bd"/>
</dbReference>
<dbReference type="PANTHER" id="PTHR48111">
    <property type="entry name" value="REGULATOR OF RPOS"/>
    <property type="match status" value="1"/>
</dbReference>
<keyword evidence="1 6" id="KW-0597">Phosphoprotein</keyword>
<dbReference type="Proteomes" id="UP000277811">
    <property type="component" value="Unassembled WGS sequence"/>
</dbReference>
<dbReference type="InterPro" id="IPR036388">
    <property type="entry name" value="WH-like_DNA-bd_sf"/>
</dbReference>
<dbReference type="Gene3D" id="6.10.250.690">
    <property type="match status" value="1"/>
</dbReference>
<dbReference type="GO" id="GO:0006355">
    <property type="term" value="P:regulation of DNA-templated transcription"/>
    <property type="evidence" value="ECO:0007669"/>
    <property type="project" value="InterPro"/>
</dbReference>
<dbReference type="CDD" id="cd17574">
    <property type="entry name" value="REC_OmpR"/>
    <property type="match status" value="1"/>
</dbReference>
<evidence type="ECO:0000256" key="2">
    <source>
        <dbReference type="ARBA" id="ARBA00023012"/>
    </source>
</evidence>
<dbReference type="SMART" id="SM00862">
    <property type="entry name" value="Trans_reg_C"/>
    <property type="match status" value="1"/>
</dbReference>
<dbReference type="InterPro" id="IPR001789">
    <property type="entry name" value="Sig_transdc_resp-reg_receiver"/>
</dbReference>
<dbReference type="GO" id="GO:0000976">
    <property type="term" value="F:transcription cis-regulatory region binding"/>
    <property type="evidence" value="ECO:0007669"/>
    <property type="project" value="TreeGrafter"/>
</dbReference>
<dbReference type="OrthoDB" id="9790442at2"/>
<dbReference type="PROSITE" id="PS51755">
    <property type="entry name" value="OMPR_PHOB"/>
    <property type="match status" value="1"/>
</dbReference>
<dbReference type="Gene3D" id="1.10.10.10">
    <property type="entry name" value="Winged helix-like DNA-binding domain superfamily/Winged helix DNA-binding domain"/>
    <property type="match status" value="1"/>
</dbReference>
<evidence type="ECO:0000256" key="6">
    <source>
        <dbReference type="PROSITE-ProRule" id="PRU00169"/>
    </source>
</evidence>
<evidence type="ECO:0000256" key="4">
    <source>
        <dbReference type="ARBA" id="ARBA00023125"/>
    </source>
</evidence>
<dbReference type="GO" id="GO:0000156">
    <property type="term" value="F:phosphorelay response regulator activity"/>
    <property type="evidence" value="ECO:0007669"/>
    <property type="project" value="TreeGrafter"/>
</dbReference>
<dbReference type="InterPro" id="IPR039420">
    <property type="entry name" value="WalR-like"/>
</dbReference>
<dbReference type="Gene3D" id="3.40.50.2300">
    <property type="match status" value="1"/>
</dbReference>
<evidence type="ECO:0000256" key="5">
    <source>
        <dbReference type="ARBA" id="ARBA00023163"/>
    </source>
</evidence>
<evidence type="ECO:0000313" key="11">
    <source>
        <dbReference type="Proteomes" id="UP000277811"/>
    </source>
</evidence>
<sequence>MAEKKKILIVEDEYSLARSLQLELAHADYQTEIVNDGLLAFRRFQEKHWDLLLLDRMLPGMEGSELCRFIRRSSDIPIIMLTALGATTDITTSLDGGADDYITKPFDFEELLARIRVQLRNHADGTRKSQSLQIDDLFINRSTRKVKRAAVEVSLSRREFDLLFFLMSNNGMVLKREVILDKVWGYDYEGGANVVDVYISWLRDKIDKPFGKALIQTVRGVGYSLREK</sequence>
<evidence type="ECO:0000259" key="9">
    <source>
        <dbReference type="PROSITE" id="PS51755"/>
    </source>
</evidence>
<accession>A0A498RBH0</accession>
<feature type="domain" description="OmpR/PhoB-type" evidence="9">
    <location>
        <begin position="129"/>
        <end position="227"/>
    </location>
</feature>
<evidence type="ECO:0000256" key="7">
    <source>
        <dbReference type="PROSITE-ProRule" id="PRU01091"/>
    </source>
</evidence>